<gene>
    <name evidence="1" type="ORF">O181_040461</name>
</gene>
<protein>
    <recommendedName>
        <fullName evidence="3">Phosphatidylethanolamine-binding protein</fullName>
    </recommendedName>
</protein>
<evidence type="ECO:0000313" key="2">
    <source>
        <dbReference type="Proteomes" id="UP000765509"/>
    </source>
</evidence>
<evidence type="ECO:0008006" key="3">
    <source>
        <dbReference type="Google" id="ProtNLM"/>
    </source>
</evidence>
<evidence type="ECO:0000313" key="1">
    <source>
        <dbReference type="EMBL" id="MBW0500746.1"/>
    </source>
</evidence>
<dbReference type="AlphaFoldDB" id="A0A9Q3DBE4"/>
<dbReference type="Proteomes" id="UP000765509">
    <property type="component" value="Unassembled WGS sequence"/>
</dbReference>
<reference evidence="1" key="1">
    <citation type="submission" date="2021-03" db="EMBL/GenBank/DDBJ databases">
        <title>Draft genome sequence of rust myrtle Austropuccinia psidii MF-1, a brazilian biotype.</title>
        <authorList>
            <person name="Quecine M.C."/>
            <person name="Pachon D.M.R."/>
            <person name="Bonatelli M.L."/>
            <person name="Correr F.H."/>
            <person name="Franceschini L.M."/>
            <person name="Leite T.F."/>
            <person name="Margarido G.R.A."/>
            <person name="Almeida C.A."/>
            <person name="Ferrarezi J.A."/>
            <person name="Labate C.A."/>
        </authorList>
    </citation>
    <scope>NUCLEOTIDE SEQUENCE</scope>
    <source>
        <strain evidence="1">MF-1</strain>
    </source>
</reference>
<organism evidence="1 2">
    <name type="scientific">Austropuccinia psidii MF-1</name>
    <dbReference type="NCBI Taxonomy" id="1389203"/>
    <lineage>
        <taxon>Eukaryota</taxon>
        <taxon>Fungi</taxon>
        <taxon>Dikarya</taxon>
        <taxon>Basidiomycota</taxon>
        <taxon>Pucciniomycotina</taxon>
        <taxon>Pucciniomycetes</taxon>
        <taxon>Pucciniales</taxon>
        <taxon>Sphaerophragmiaceae</taxon>
        <taxon>Austropuccinia</taxon>
    </lineage>
</organism>
<dbReference type="OrthoDB" id="2506647at2759"/>
<dbReference type="InterPro" id="IPR036610">
    <property type="entry name" value="PEBP-like_sf"/>
</dbReference>
<sequence length="76" mass="8699">MFPFEGPIIPYTSPQPAKGTLTHEYIILIVPQINQKTTQQLFNNRNRWLPLSDLSKFQVTNQVIAGNFFKSTYAGK</sequence>
<dbReference type="EMBL" id="AVOT02015972">
    <property type="protein sequence ID" value="MBW0500746.1"/>
    <property type="molecule type" value="Genomic_DNA"/>
</dbReference>
<accession>A0A9Q3DBE4</accession>
<name>A0A9Q3DBE4_9BASI</name>
<proteinExistence type="predicted"/>
<keyword evidence="2" id="KW-1185">Reference proteome</keyword>
<comment type="caution">
    <text evidence="1">The sequence shown here is derived from an EMBL/GenBank/DDBJ whole genome shotgun (WGS) entry which is preliminary data.</text>
</comment>
<dbReference type="Gene3D" id="3.90.280.10">
    <property type="entry name" value="PEBP-like"/>
    <property type="match status" value="1"/>
</dbReference>